<accession>A0A7C4Y2H3</accession>
<sequence>MPLRFDPKQPNYQYIQTSQETIEALKILEQEKVVAVDTECNSLNPMYGFMITLQIASPEKAYVFDARKINLKELPQLKQFLENKKIIKLLHNGKFDYKYIKFLLDIEVDNIFDTMLSEAILNAGLAGGYNKLKDLVLKYANIELEKDTCDTFETFTKSTKLTEAQIKYAALDTLVMFPVFEKQIQALKKESLINVAKLEFAVTRVVGDMELTGIYINKQKWQGIVKELKLKRDEHARKFQEAIKPYYATSSIDLFGNHVDLINLNSNVQLMDLFNNKLKLNLPATGDAILSTVDHPVAKILRDYRNYEKLVSSFGDTLLERIDKKTGRIHPEFNQLGAATGRFSCNKPNLQQIPRNTKEAPFRECFNPKPGYKLVVTDYSNFEMRILGELSGDRKMIKTINDGLDIHSYTAALMFHKDYSDDFKKSTPSYAK</sequence>
<dbReference type="PRINTS" id="PR00868">
    <property type="entry name" value="DNAPOLI"/>
</dbReference>
<dbReference type="GO" id="GO:0006302">
    <property type="term" value="P:double-strand break repair"/>
    <property type="evidence" value="ECO:0007669"/>
    <property type="project" value="TreeGrafter"/>
</dbReference>
<comment type="catalytic activity">
    <reaction evidence="5">
        <text>DNA(n) + a 2'-deoxyribonucleoside 5'-triphosphate = DNA(n+1) + diphosphate</text>
        <dbReference type="Rhea" id="RHEA:22508"/>
        <dbReference type="Rhea" id="RHEA-COMP:17339"/>
        <dbReference type="Rhea" id="RHEA-COMP:17340"/>
        <dbReference type="ChEBI" id="CHEBI:33019"/>
        <dbReference type="ChEBI" id="CHEBI:61560"/>
        <dbReference type="ChEBI" id="CHEBI:173112"/>
        <dbReference type="EC" id="2.7.7.7"/>
    </reaction>
</comment>
<dbReference type="SUPFAM" id="SSF56672">
    <property type="entry name" value="DNA/RNA polymerases"/>
    <property type="match status" value="1"/>
</dbReference>
<dbReference type="GO" id="GO:0006261">
    <property type="term" value="P:DNA-templated DNA replication"/>
    <property type="evidence" value="ECO:0007669"/>
    <property type="project" value="InterPro"/>
</dbReference>
<dbReference type="Gene3D" id="3.30.70.370">
    <property type="match status" value="1"/>
</dbReference>
<dbReference type="EMBL" id="DSRT01000055">
    <property type="protein sequence ID" value="HGW29501.1"/>
    <property type="molecule type" value="Genomic_DNA"/>
</dbReference>
<proteinExistence type="inferred from homology"/>
<dbReference type="PANTHER" id="PTHR10133">
    <property type="entry name" value="DNA POLYMERASE I"/>
    <property type="match status" value="1"/>
</dbReference>
<evidence type="ECO:0000256" key="3">
    <source>
        <dbReference type="ARBA" id="ARBA00020311"/>
    </source>
</evidence>
<evidence type="ECO:0000313" key="7">
    <source>
        <dbReference type="EMBL" id="HGW29501.1"/>
    </source>
</evidence>
<evidence type="ECO:0000259" key="6">
    <source>
        <dbReference type="SMART" id="SM00474"/>
    </source>
</evidence>
<dbReference type="Gene3D" id="3.30.420.10">
    <property type="entry name" value="Ribonuclease H-like superfamily/Ribonuclease H"/>
    <property type="match status" value="1"/>
</dbReference>
<evidence type="ECO:0000256" key="4">
    <source>
        <dbReference type="ARBA" id="ARBA00022705"/>
    </source>
</evidence>
<dbReference type="SUPFAM" id="SSF53098">
    <property type="entry name" value="Ribonuclease H-like"/>
    <property type="match status" value="1"/>
</dbReference>
<dbReference type="Gene3D" id="1.20.1060.10">
    <property type="entry name" value="Taq DNA Polymerase, Chain T, domain 4"/>
    <property type="match status" value="1"/>
</dbReference>
<dbReference type="InterPro" id="IPR036397">
    <property type="entry name" value="RNaseH_sf"/>
</dbReference>
<reference evidence="7" key="1">
    <citation type="journal article" date="2020" name="mSystems">
        <title>Genome- and Community-Level Interaction Insights into Carbon Utilization and Element Cycling Functions of Hydrothermarchaeota in Hydrothermal Sediment.</title>
        <authorList>
            <person name="Zhou Z."/>
            <person name="Liu Y."/>
            <person name="Xu W."/>
            <person name="Pan J."/>
            <person name="Luo Z.H."/>
            <person name="Li M."/>
        </authorList>
    </citation>
    <scope>NUCLEOTIDE SEQUENCE [LARGE SCALE GENOMIC DNA]</scope>
    <source>
        <strain evidence="7">SpSt-417</strain>
    </source>
</reference>
<evidence type="ECO:0000256" key="2">
    <source>
        <dbReference type="ARBA" id="ARBA00012417"/>
    </source>
</evidence>
<feature type="domain" description="3'-5' exonuclease" evidence="6">
    <location>
        <begin position="12"/>
        <end position="188"/>
    </location>
</feature>
<dbReference type="AlphaFoldDB" id="A0A7C4Y2H3"/>
<dbReference type="Pfam" id="PF00476">
    <property type="entry name" value="DNA_pol_A"/>
    <property type="match status" value="1"/>
</dbReference>
<dbReference type="GO" id="GO:0003677">
    <property type="term" value="F:DNA binding"/>
    <property type="evidence" value="ECO:0007669"/>
    <property type="project" value="InterPro"/>
</dbReference>
<evidence type="ECO:0000256" key="1">
    <source>
        <dbReference type="ARBA" id="ARBA00007705"/>
    </source>
</evidence>
<dbReference type="InterPro" id="IPR012337">
    <property type="entry name" value="RNaseH-like_sf"/>
</dbReference>
<dbReference type="Pfam" id="PF01612">
    <property type="entry name" value="DNA_pol_A_exo1"/>
    <property type="match status" value="1"/>
</dbReference>
<comment type="caution">
    <text evidence="7">The sequence shown here is derived from an EMBL/GenBank/DDBJ whole genome shotgun (WGS) entry which is preliminary data.</text>
</comment>
<dbReference type="GO" id="GO:0008408">
    <property type="term" value="F:3'-5' exonuclease activity"/>
    <property type="evidence" value="ECO:0007669"/>
    <property type="project" value="InterPro"/>
</dbReference>
<gene>
    <name evidence="7" type="ORF">ENR63_01075</name>
</gene>
<dbReference type="GO" id="GO:0003887">
    <property type="term" value="F:DNA-directed DNA polymerase activity"/>
    <property type="evidence" value="ECO:0007669"/>
    <property type="project" value="UniProtKB-EC"/>
</dbReference>
<organism evidence="7">
    <name type="scientific">candidate division WWE3 bacterium</name>
    <dbReference type="NCBI Taxonomy" id="2053526"/>
    <lineage>
        <taxon>Bacteria</taxon>
        <taxon>Katanobacteria</taxon>
    </lineage>
</organism>
<comment type="similarity">
    <text evidence="1">Belongs to the DNA polymerase type-A family.</text>
</comment>
<dbReference type="InterPro" id="IPR002298">
    <property type="entry name" value="DNA_polymerase_A"/>
</dbReference>
<protein>
    <recommendedName>
        <fullName evidence="3">DNA polymerase I</fullName>
        <ecNumber evidence="2">2.7.7.7</ecNumber>
    </recommendedName>
</protein>
<dbReference type="InterPro" id="IPR002562">
    <property type="entry name" value="3'-5'_exonuclease_dom"/>
</dbReference>
<dbReference type="PANTHER" id="PTHR10133:SF27">
    <property type="entry name" value="DNA POLYMERASE NU"/>
    <property type="match status" value="1"/>
</dbReference>
<dbReference type="InterPro" id="IPR043502">
    <property type="entry name" value="DNA/RNA_pol_sf"/>
</dbReference>
<name>A0A7C4Y2H3_UNCKA</name>
<evidence type="ECO:0000256" key="5">
    <source>
        <dbReference type="ARBA" id="ARBA00049244"/>
    </source>
</evidence>
<dbReference type="InterPro" id="IPR001098">
    <property type="entry name" value="DNA-dir_DNA_pol_A_palm_dom"/>
</dbReference>
<dbReference type="SMART" id="SM00474">
    <property type="entry name" value="35EXOc"/>
    <property type="match status" value="1"/>
</dbReference>
<keyword evidence="4" id="KW-0235">DNA replication</keyword>
<dbReference type="EC" id="2.7.7.7" evidence="2"/>